<dbReference type="eggNOG" id="ENOG502T5DC">
    <property type="taxonomic scope" value="Eukaryota"/>
</dbReference>
<evidence type="ECO:0000313" key="4">
    <source>
        <dbReference type="Proteomes" id="UP000007304"/>
    </source>
</evidence>
<dbReference type="Proteomes" id="UP000007304">
    <property type="component" value="Unassembled WGS sequence"/>
</dbReference>
<evidence type="ECO:0000256" key="2">
    <source>
        <dbReference type="SAM" id="Phobius"/>
    </source>
</evidence>
<keyword evidence="2" id="KW-0472">Membrane</keyword>
<evidence type="ECO:0000256" key="1">
    <source>
        <dbReference type="SAM" id="MobiDB-lite"/>
    </source>
</evidence>
<proteinExistence type="predicted"/>
<keyword evidence="2" id="KW-0812">Transmembrane</keyword>
<feature type="region of interest" description="Disordered" evidence="1">
    <location>
        <begin position="1"/>
        <end position="35"/>
    </location>
</feature>
<dbReference type="AlphaFoldDB" id="H6C6Q5"/>
<sequence>MPPSCPWSSRCGNNGNGTSNTAVDNTLPSPSSSPDVESWQLIRRRNLRMMRKQVRTIVLLMALIEVIRIGPVDIVFAGREGQSARGPEDFGIAYSIGYFLSWLYLCVFMIIWTPLFSWWVPLISSASKLSGNTPSSSSTVDKVINYLRRLNLLLLPACIVVHLVTYVYYALETLVYVDHRTIGSKKFPKNTRKNWLVRLLLLVGVLISTTGGYGAFQILADMDLAHVKPLEYVIIVVPVQINLGILFGTLMQFKMEKRIARKQKAEGVGEVMNDVAVAALHAPGAVTVDAGVTEEKAALVEV</sequence>
<organism evidence="3 4">
    <name type="scientific">Exophiala dermatitidis (strain ATCC 34100 / CBS 525.76 / NIH/UT8656)</name>
    <name type="common">Black yeast</name>
    <name type="synonym">Wangiella dermatitidis</name>
    <dbReference type="NCBI Taxonomy" id="858893"/>
    <lineage>
        <taxon>Eukaryota</taxon>
        <taxon>Fungi</taxon>
        <taxon>Dikarya</taxon>
        <taxon>Ascomycota</taxon>
        <taxon>Pezizomycotina</taxon>
        <taxon>Eurotiomycetes</taxon>
        <taxon>Chaetothyriomycetidae</taxon>
        <taxon>Chaetothyriales</taxon>
        <taxon>Herpotrichiellaceae</taxon>
        <taxon>Exophiala</taxon>
    </lineage>
</organism>
<gene>
    <name evidence="3" type="ORF">HMPREF1120_07391</name>
</gene>
<reference evidence="3" key="1">
    <citation type="submission" date="2011-07" db="EMBL/GenBank/DDBJ databases">
        <title>The Genome Sequence of Exophiala (Wangiella) dermatitidis NIH/UT8656.</title>
        <authorList>
            <consortium name="The Broad Institute Genome Sequencing Platform"/>
            <person name="Cuomo C."/>
            <person name="Wang Z."/>
            <person name="Hunicke-Smith S."/>
            <person name="Szanislo P.J."/>
            <person name="Earl A."/>
            <person name="Young S.K."/>
            <person name="Zeng Q."/>
            <person name="Gargeya S."/>
            <person name="Fitzgerald M."/>
            <person name="Haas B."/>
            <person name="Abouelleil A."/>
            <person name="Alvarado L."/>
            <person name="Arachchi H.M."/>
            <person name="Berlin A."/>
            <person name="Brown A."/>
            <person name="Chapman S.B."/>
            <person name="Chen Z."/>
            <person name="Dunbar C."/>
            <person name="Freedman E."/>
            <person name="Gearin G."/>
            <person name="Gellesch M."/>
            <person name="Goldberg J."/>
            <person name="Griggs A."/>
            <person name="Gujja S."/>
            <person name="Heiman D."/>
            <person name="Howarth C."/>
            <person name="Larson L."/>
            <person name="Lui A."/>
            <person name="MacDonald P.J.P."/>
            <person name="Montmayeur A."/>
            <person name="Murphy C."/>
            <person name="Neiman D."/>
            <person name="Pearson M."/>
            <person name="Priest M."/>
            <person name="Roberts A."/>
            <person name="Saif S."/>
            <person name="Shea T."/>
            <person name="Shenoy N."/>
            <person name="Sisk P."/>
            <person name="Stolte C."/>
            <person name="Sykes S."/>
            <person name="Wortman J."/>
            <person name="Nusbaum C."/>
            <person name="Birren B."/>
        </authorList>
    </citation>
    <scope>NUCLEOTIDE SEQUENCE</scope>
    <source>
        <strain evidence="3">NIH/UT8656</strain>
    </source>
</reference>
<dbReference type="EMBL" id="JH226135">
    <property type="protein sequence ID" value="EHY59401.1"/>
    <property type="molecule type" value="Genomic_DNA"/>
</dbReference>
<dbReference type="VEuPathDB" id="FungiDB:HMPREF1120_07391"/>
<keyword evidence="2" id="KW-1133">Transmembrane helix</keyword>
<accession>H6C6Q5</accession>
<feature type="transmembrane region" description="Helical" evidence="2">
    <location>
        <begin position="57"/>
        <end position="78"/>
    </location>
</feature>
<feature type="transmembrane region" description="Helical" evidence="2">
    <location>
        <begin position="232"/>
        <end position="253"/>
    </location>
</feature>
<dbReference type="InParanoid" id="H6C6Q5"/>
<dbReference type="RefSeq" id="XP_009159862.1">
    <property type="nucleotide sequence ID" value="XM_009161614.1"/>
</dbReference>
<feature type="transmembrane region" description="Helical" evidence="2">
    <location>
        <begin position="90"/>
        <end position="112"/>
    </location>
</feature>
<keyword evidence="4" id="KW-1185">Reference proteome</keyword>
<feature type="transmembrane region" description="Helical" evidence="2">
    <location>
        <begin position="152"/>
        <end position="171"/>
    </location>
</feature>
<dbReference type="HOGENOM" id="CLU_091747_0_0_1"/>
<dbReference type="OrthoDB" id="4117650at2759"/>
<dbReference type="OMA" id="LFSWWVP"/>
<dbReference type="GeneID" id="20312030"/>
<evidence type="ECO:0000313" key="3">
    <source>
        <dbReference type="EMBL" id="EHY59401.1"/>
    </source>
</evidence>
<feature type="transmembrane region" description="Helical" evidence="2">
    <location>
        <begin position="195"/>
        <end position="220"/>
    </location>
</feature>
<protein>
    <submittedName>
        <fullName evidence="3">Uncharacterized protein</fullName>
    </submittedName>
</protein>
<name>H6C6Q5_EXODN</name>